<dbReference type="AlphaFoldDB" id="A0A0E9N8M7"/>
<dbReference type="InterPro" id="IPR055500">
    <property type="entry name" value="DUF7072"/>
</dbReference>
<evidence type="ECO:0000256" key="3">
    <source>
        <dbReference type="ARBA" id="ARBA00022723"/>
    </source>
</evidence>
<comment type="similarity">
    <text evidence="1">Belongs to the JHDM3 histone demethylase family.</text>
</comment>
<dbReference type="Pfam" id="PF23258">
    <property type="entry name" value="DUF7072"/>
    <property type="match status" value="1"/>
</dbReference>
<sequence length="927" mass="102641">MAASVRVQGPGAPWKSQLASTNQPKHNLNTPPASIARPVHSTRTSYQYGGLTAMEAPSAVPDTLMVTVQPESPIVNSTTIEGVTQPNQPASTTENAENPTETKKEEVKEEPILPDHYYGGGKVPVFKPTMDQFRSFPDFVRRINHYGMETGIVKVIPPAEWTAALPDLSQKVKSIRVRSPIEQNIVGSAGWFRQTNLEKRNSYSLVQWKKLCEGSEHQPPAKRGEKRAEGARRKSTRGVPREESEEKEEDATASTTPTRSSTAAAEELTPPMTAGQSERAVSSQAETKATSRPLTPPTPTTHGSFEEEEGPKITKGPGVNAARRARSAAHTDKAFADFDYRLSKEELASFTPERCEELERIYWKTLTYNDPLYGADLPGSLFEDSTEAWNVAKLDNILNRIGRVLPGVNSAYLYLGMWKASFAWHVEDMDLYSINYIHFGAPKQWYSISQHDLPRFEQVMKQHFPQDYKECPEFLRHKTFNVSPTVLAQNGIKVNKLVHNEGEFVITFPFGYHAGYNLGYNCAESVNFATEEWLEYGRLAKPCQCIPDAVMIDVDEIVESLKHGYDIRAPVPGEGEGRMTKRKRKAEGGEGGEGEGKKKLKIKFNVEKEEQCELCPAIVDWYVGDMLPVGESNKMVHRLCATYIPETYFTTGEDGIERVMGVENISKDRWKLKCGHCRRQKGACFQCANPKCVRAYHATCASQAGCLVESYEKDGEMIINVECKYHRPKRVAREYLENNTDIYDYARSLLLGDVVQIQLRKGDIFAGQVVENRHTEHSLVIDFGGISEPFEIEWKWVLAPPRRVNGSEKGEECSGAARGVFTCCSADAVAVSGDGIHANDGTTAAGYCAYGGSDAACGDVWCAAADVLSYAAWAEPVYDVPSAASSWGVWDAWCTCPGTNCSGYSSCSGSAVKVREKSFFGIGTEKT</sequence>
<proteinExistence type="inferred from homology"/>
<feature type="domain" description="PHD-type" evidence="10">
    <location>
        <begin position="609"/>
        <end position="727"/>
    </location>
</feature>
<reference evidence="11 12" key="1">
    <citation type="journal article" date="2011" name="J. Gen. Appl. Microbiol.">
        <title>Draft genome sequencing of the enigmatic yeast Saitoella complicata.</title>
        <authorList>
            <person name="Nishida H."/>
            <person name="Hamamoto M."/>
            <person name="Sugiyama J."/>
        </authorList>
    </citation>
    <scope>NUCLEOTIDE SEQUENCE [LARGE SCALE GENOMIC DNA]</scope>
    <source>
        <strain evidence="11 12">NRRL Y-17804</strain>
    </source>
</reference>
<evidence type="ECO:0000313" key="12">
    <source>
        <dbReference type="Proteomes" id="UP000033140"/>
    </source>
</evidence>
<dbReference type="GO" id="GO:0005634">
    <property type="term" value="C:nucleus"/>
    <property type="evidence" value="ECO:0007669"/>
    <property type="project" value="TreeGrafter"/>
</dbReference>
<keyword evidence="4" id="KW-0863">Zinc-finger</keyword>
<feature type="region of interest" description="Disordered" evidence="7">
    <location>
        <begin position="1"/>
        <end position="40"/>
    </location>
</feature>
<dbReference type="PROSITE" id="PS51184">
    <property type="entry name" value="JMJC"/>
    <property type="match status" value="1"/>
</dbReference>
<dbReference type="Pfam" id="PF02373">
    <property type="entry name" value="JmjC"/>
    <property type="match status" value="1"/>
</dbReference>
<feature type="compositionally biased region" description="Polar residues" evidence="7">
    <location>
        <begin position="79"/>
        <end position="99"/>
    </location>
</feature>
<dbReference type="OMA" id="HRICGEY"/>
<evidence type="ECO:0000256" key="7">
    <source>
        <dbReference type="SAM" id="MobiDB-lite"/>
    </source>
</evidence>
<dbReference type="STRING" id="698492.A0A0E9N8M7"/>
<protein>
    <recommendedName>
        <fullName evidence="2">[histone H3]-trimethyl-L-lysine(9) demethylase</fullName>
        <ecNumber evidence="2">1.14.11.66</ecNumber>
    </recommendedName>
</protein>
<dbReference type="EMBL" id="BACD03000003">
    <property type="protein sequence ID" value="GAO46252.1"/>
    <property type="molecule type" value="Genomic_DNA"/>
</dbReference>
<evidence type="ECO:0000256" key="5">
    <source>
        <dbReference type="ARBA" id="ARBA00022833"/>
    </source>
</evidence>
<dbReference type="GO" id="GO:0010468">
    <property type="term" value="P:regulation of gene expression"/>
    <property type="evidence" value="ECO:0007669"/>
    <property type="project" value="TreeGrafter"/>
</dbReference>
<dbReference type="Gene3D" id="2.60.120.650">
    <property type="entry name" value="Cupin"/>
    <property type="match status" value="2"/>
</dbReference>
<feature type="region of interest" description="Disordered" evidence="7">
    <location>
        <begin position="215"/>
        <end position="326"/>
    </location>
</feature>
<dbReference type="InterPro" id="IPR034732">
    <property type="entry name" value="EPHD"/>
</dbReference>
<dbReference type="SUPFAM" id="SSF51197">
    <property type="entry name" value="Clavaminate synthase-like"/>
    <property type="match status" value="1"/>
</dbReference>
<comment type="caution">
    <text evidence="11">The sequence shown here is derived from an EMBL/GenBank/DDBJ whole genome shotgun (WGS) entry which is preliminary data.</text>
</comment>
<dbReference type="SMART" id="SM00558">
    <property type="entry name" value="JmjC"/>
    <property type="match status" value="1"/>
</dbReference>
<feature type="region of interest" description="Disordered" evidence="7">
    <location>
        <begin position="572"/>
        <end position="595"/>
    </location>
</feature>
<evidence type="ECO:0000259" key="8">
    <source>
        <dbReference type="PROSITE" id="PS51183"/>
    </source>
</evidence>
<keyword evidence="12" id="KW-1185">Reference proteome</keyword>
<dbReference type="InterPro" id="IPR003347">
    <property type="entry name" value="JmjC_dom"/>
</dbReference>
<dbReference type="PROSITE" id="PS51805">
    <property type="entry name" value="EPHD"/>
    <property type="match status" value="1"/>
</dbReference>
<comment type="catalytic activity">
    <reaction evidence="6">
        <text>N(6),N(6),N(6)-trimethyl-L-lysyl(9)-[histone H3] + 2 2-oxoglutarate + 2 O2 = N(6)-methyl-L-lysyl(9)-[histone H3] + 2 formaldehyde + 2 succinate + 2 CO2</text>
        <dbReference type="Rhea" id="RHEA:60200"/>
        <dbReference type="Rhea" id="RHEA-COMP:15538"/>
        <dbReference type="Rhea" id="RHEA-COMP:15542"/>
        <dbReference type="ChEBI" id="CHEBI:15379"/>
        <dbReference type="ChEBI" id="CHEBI:16526"/>
        <dbReference type="ChEBI" id="CHEBI:16810"/>
        <dbReference type="ChEBI" id="CHEBI:16842"/>
        <dbReference type="ChEBI" id="CHEBI:30031"/>
        <dbReference type="ChEBI" id="CHEBI:61929"/>
        <dbReference type="ChEBI" id="CHEBI:61961"/>
        <dbReference type="EC" id="1.14.11.66"/>
    </reaction>
</comment>
<dbReference type="Pfam" id="PF13771">
    <property type="entry name" value="zf-HC5HC2H"/>
    <property type="match status" value="1"/>
</dbReference>
<feature type="compositionally biased region" description="Low complexity" evidence="7">
    <location>
        <begin position="252"/>
        <end position="265"/>
    </location>
</feature>
<dbReference type="CDD" id="cd15571">
    <property type="entry name" value="ePHD"/>
    <property type="match status" value="1"/>
</dbReference>
<dbReference type="PANTHER" id="PTHR10694">
    <property type="entry name" value="LYSINE-SPECIFIC DEMETHYLASE"/>
    <property type="match status" value="1"/>
</dbReference>
<organism evidence="11 12">
    <name type="scientific">Saitoella complicata (strain BCRC 22490 / CBS 7301 / JCM 7358 / NBRC 10748 / NRRL Y-17804)</name>
    <dbReference type="NCBI Taxonomy" id="698492"/>
    <lineage>
        <taxon>Eukaryota</taxon>
        <taxon>Fungi</taxon>
        <taxon>Dikarya</taxon>
        <taxon>Ascomycota</taxon>
        <taxon>Taphrinomycotina</taxon>
        <taxon>Taphrinomycotina incertae sedis</taxon>
        <taxon>Saitoella</taxon>
    </lineage>
</organism>
<evidence type="ECO:0000256" key="6">
    <source>
        <dbReference type="ARBA" id="ARBA00049349"/>
    </source>
</evidence>
<feature type="region of interest" description="Disordered" evidence="7">
    <location>
        <begin position="79"/>
        <end position="106"/>
    </location>
</feature>
<dbReference type="EC" id="1.14.11.66" evidence="2"/>
<reference evidence="11 12" key="2">
    <citation type="journal article" date="2014" name="J. Gen. Appl. Microbiol.">
        <title>The early diverging ascomycetous budding yeast Saitoella complicata has three histone deacetylases belonging to the Clr6, Hos2, and Rpd3 lineages.</title>
        <authorList>
            <person name="Nishida H."/>
            <person name="Matsumoto T."/>
            <person name="Kondo S."/>
            <person name="Hamamoto M."/>
            <person name="Yoshikawa H."/>
        </authorList>
    </citation>
    <scope>NUCLEOTIDE SEQUENCE [LARGE SCALE GENOMIC DNA]</scope>
    <source>
        <strain evidence="11 12">NRRL Y-17804</strain>
    </source>
</reference>
<dbReference type="InterPro" id="IPR013083">
    <property type="entry name" value="Znf_RING/FYVE/PHD"/>
</dbReference>
<feature type="compositionally biased region" description="Polar residues" evidence="7">
    <location>
        <begin position="274"/>
        <end position="292"/>
    </location>
</feature>
<reference evidence="11 12" key="3">
    <citation type="journal article" date="2015" name="Genome Announc.">
        <title>Draft Genome Sequence of the Archiascomycetous Yeast Saitoella complicata.</title>
        <authorList>
            <person name="Yamauchi K."/>
            <person name="Kondo S."/>
            <person name="Hamamoto M."/>
            <person name="Takahashi Y."/>
            <person name="Ogura Y."/>
            <person name="Hayashi T."/>
            <person name="Nishida H."/>
        </authorList>
    </citation>
    <scope>NUCLEOTIDE SEQUENCE [LARGE SCALE GENOMIC DNA]</scope>
    <source>
        <strain evidence="11 12">NRRL Y-17804</strain>
    </source>
</reference>
<keyword evidence="5" id="KW-0862">Zinc</keyword>
<feature type="domain" description="JmjN" evidence="8">
    <location>
        <begin position="123"/>
        <end position="164"/>
    </location>
</feature>
<accession>A0A0E9N8M7</accession>
<dbReference type="GO" id="GO:0000785">
    <property type="term" value="C:chromatin"/>
    <property type="evidence" value="ECO:0007669"/>
    <property type="project" value="TreeGrafter"/>
</dbReference>
<dbReference type="SMART" id="SM00545">
    <property type="entry name" value="JmjN"/>
    <property type="match status" value="1"/>
</dbReference>
<evidence type="ECO:0000256" key="4">
    <source>
        <dbReference type="ARBA" id="ARBA00022771"/>
    </source>
</evidence>
<gene>
    <name evidence="11" type="ORF">G7K_0487-t1</name>
</gene>
<evidence type="ECO:0000256" key="2">
    <source>
        <dbReference type="ARBA" id="ARBA00012900"/>
    </source>
</evidence>
<dbReference type="GO" id="GO:0051864">
    <property type="term" value="F:histone H3K36 demethylase activity"/>
    <property type="evidence" value="ECO:0007669"/>
    <property type="project" value="TreeGrafter"/>
</dbReference>
<dbReference type="Pfam" id="PF02375">
    <property type="entry name" value="JmjN"/>
    <property type="match status" value="1"/>
</dbReference>
<keyword evidence="3" id="KW-0479">Metal-binding</keyword>
<dbReference type="InterPro" id="IPR003349">
    <property type="entry name" value="JmjN"/>
</dbReference>
<feature type="compositionally biased region" description="Polar residues" evidence="7">
    <location>
        <begin position="17"/>
        <end position="32"/>
    </location>
</feature>
<dbReference type="PROSITE" id="PS51183">
    <property type="entry name" value="JMJN"/>
    <property type="match status" value="1"/>
</dbReference>
<evidence type="ECO:0000256" key="1">
    <source>
        <dbReference type="ARBA" id="ARBA00009711"/>
    </source>
</evidence>
<feature type="compositionally biased region" description="Basic and acidic residues" evidence="7">
    <location>
        <begin position="222"/>
        <end position="232"/>
    </location>
</feature>
<name>A0A0E9N8M7_SAICN</name>
<dbReference type="Gene3D" id="3.30.40.10">
    <property type="entry name" value="Zinc/RING finger domain, C3HC4 (zinc finger)"/>
    <property type="match status" value="1"/>
</dbReference>
<evidence type="ECO:0000313" key="11">
    <source>
        <dbReference type="EMBL" id="GAO46252.1"/>
    </source>
</evidence>
<evidence type="ECO:0000259" key="9">
    <source>
        <dbReference type="PROSITE" id="PS51184"/>
    </source>
</evidence>
<feature type="domain" description="JmjC" evidence="9">
    <location>
        <begin position="383"/>
        <end position="545"/>
    </location>
</feature>
<dbReference type="Proteomes" id="UP000033140">
    <property type="component" value="Unassembled WGS sequence"/>
</dbReference>
<evidence type="ECO:0000259" key="10">
    <source>
        <dbReference type="PROSITE" id="PS51805"/>
    </source>
</evidence>
<dbReference type="GO" id="GO:0140684">
    <property type="term" value="F:histone H3K9me2/H3K9me3 demethylase activity"/>
    <property type="evidence" value="ECO:0007669"/>
    <property type="project" value="UniProtKB-EC"/>
</dbReference>
<dbReference type="PANTHER" id="PTHR10694:SF7">
    <property type="entry name" value="[HISTONE H3]-TRIMETHYL-L-LYSINE(9) DEMETHYLASE"/>
    <property type="match status" value="1"/>
</dbReference>
<dbReference type="GO" id="GO:0008270">
    <property type="term" value="F:zinc ion binding"/>
    <property type="evidence" value="ECO:0007669"/>
    <property type="project" value="UniProtKB-KW"/>
</dbReference>